<dbReference type="CDD" id="cd02863">
    <property type="entry name" value="Ubiquinol_oxidase_III"/>
    <property type="match status" value="1"/>
</dbReference>
<accession>A0A4R6BN68</accession>
<evidence type="ECO:0000256" key="9">
    <source>
        <dbReference type="ARBA" id="ARBA00023136"/>
    </source>
</evidence>
<comment type="catalytic activity">
    <reaction evidence="1">
        <text>2 a quinol + O2 = 2 a quinone + 2 H2O</text>
        <dbReference type="Rhea" id="RHEA:55376"/>
        <dbReference type="ChEBI" id="CHEBI:15377"/>
        <dbReference type="ChEBI" id="CHEBI:15379"/>
        <dbReference type="ChEBI" id="CHEBI:24646"/>
        <dbReference type="ChEBI" id="CHEBI:132124"/>
    </reaction>
</comment>
<evidence type="ECO:0000256" key="7">
    <source>
        <dbReference type="ARBA" id="ARBA00022692"/>
    </source>
</evidence>
<proteinExistence type="inferred from homology"/>
<dbReference type="OrthoDB" id="9810850at2"/>
<evidence type="ECO:0000256" key="2">
    <source>
        <dbReference type="ARBA" id="ARBA00003308"/>
    </source>
</evidence>
<evidence type="ECO:0000256" key="8">
    <source>
        <dbReference type="ARBA" id="ARBA00022989"/>
    </source>
</evidence>
<evidence type="ECO:0000256" key="6">
    <source>
        <dbReference type="ARBA" id="ARBA00022475"/>
    </source>
</evidence>
<dbReference type="PROSITE" id="PS50253">
    <property type="entry name" value="COX3"/>
    <property type="match status" value="1"/>
</dbReference>
<feature type="domain" description="Heme-copper oxidase subunit III family profile" evidence="13">
    <location>
        <begin position="29"/>
        <end position="207"/>
    </location>
</feature>
<evidence type="ECO:0000256" key="3">
    <source>
        <dbReference type="ARBA" id="ARBA00004651"/>
    </source>
</evidence>
<comment type="caution">
    <text evidence="14">The sequence shown here is derived from an EMBL/GenBank/DDBJ whole genome shotgun (WGS) entry which is preliminary data.</text>
</comment>
<sequence>MAHVEEKMTVEKWPSHPETASLEGKNKLVGFWIFLGGETALFASLFATYLALKDHVPSQDHATAQQLFHLPLAFVMTMLLLTSSLTSVYAMYHMKNYDFKKMITWIIVTILLGLCFLGLEIYEFVEYVHQGHTFRSSAFGSAFYFLVGTHGLHVLIGLGWATLLVIRNMKRGLSVYNAAKFNTFSLYWHFIDVVWVFIFTVVYLLGVLG</sequence>
<dbReference type="GO" id="GO:0019646">
    <property type="term" value="P:aerobic electron transport chain"/>
    <property type="evidence" value="ECO:0007669"/>
    <property type="project" value="InterPro"/>
</dbReference>
<feature type="transmembrane region" description="Helical" evidence="12">
    <location>
        <begin position="142"/>
        <end position="166"/>
    </location>
</feature>
<feature type="transmembrane region" description="Helical" evidence="12">
    <location>
        <begin position="29"/>
        <end position="52"/>
    </location>
</feature>
<dbReference type="AlphaFoldDB" id="A0A4R6BN68"/>
<keyword evidence="6" id="KW-1003">Cell membrane</keyword>
<name>A0A4R6BN68_9STAP</name>
<dbReference type="Gene3D" id="1.20.120.80">
    <property type="entry name" value="Cytochrome c oxidase, subunit III, four-helix bundle"/>
    <property type="match status" value="1"/>
</dbReference>
<reference evidence="14 15" key="1">
    <citation type="submission" date="2019-01" db="EMBL/GenBank/DDBJ databases">
        <title>Draft genome sequences of the type strains of six Macrococcus species.</title>
        <authorList>
            <person name="Mazhar S."/>
            <person name="Altermann E."/>
            <person name="Hill C."/>
            <person name="Mcauliffe O."/>
        </authorList>
    </citation>
    <scope>NUCLEOTIDE SEQUENCE [LARGE SCALE GENOMIC DNA]</scope>
    <source>
        <strain evidence="14 15">CCM4809</strain>
    </source>
</reference>
<dbReference type="InterPro" id="IPR024791">
    <property type="entry name" value="Cyt_c/ubiquinol_Oxase_su3"/>
</dbReference>
<evidence type="ECO:0000259" key="13">
    <source>
        <dbReference type="PROSITE" id="PS50253"/>
    </source>
</evidence>
<dbReference type="EMBL" id="SCWE01000001">
    <property type="protein sequence ID" value="TDM03304.1"/>
    <property type="molecule type" value="Genomic_DNA"/>
</dbReference>
<evidence type="ECO:0000256" key="11">
    <source>
        <dbReference type="RuleBase" id="RU003376"/>
    </source>
</evidence>
<dbReference type="InterPro" id="IPR033946">
    <property type="entry name" value="Ubiquinol_oxase_su3_dom"/>
</dbReference>
<gene>
    <name evidence="14" type="ORF">ERX37_04250</name>
</gene>
<dbReference type="SUPFAM" id="SSF81452">
    <property type="entry name" value="Cytochrome c oxidase subunit III-like"/>
    <property type="match status" value="1"/>
</dbReference>
<keyword evidence="15" id="KW-1185">Reference proteome</keyword>
<keyword evidence="9 12" id="KW-0472">Membrane</keyword>
<keyword evidence="8 12" id="KW-1133">Transmembrane helix</keyword>
<feature type="transmembrane region" description="Helical" evidence="12">
    <location>
        <begin position="72"/>
        <end position="91"/>
    </location>
</feature>
<protein>
    <recommendedName>
        <fullName evidence="5">Probable quinol oxidase subunit 3</fullName>
    </recommendedName>
    <alternativeName>
        <fullName evidence="10">Quinol oxidase polypeptide III</fullName>
    </alternativeName>
</protein>
<evidence type="ECO:0000313" key="14">
    <source>
        <dbReference type="EMBL" id="TDM03304.1"/>
    </source>
</evidence>
<keyword evidence="7 11" id="KW-0812">Transmembrane</keyword>
<evidence type="ECO:0000256" key="10">
    <source>
        <dbReference type="ARBA" id="ARBA00033114"/>
    </source>
</evidence>
<evidence type="ECO:0000256" key="5">
    <source>
        <dbReference type="ARBA" id="ARBA00021619"/>
    </source>
</evidence>
<evidence type="ECO:0000313" key="15">
    <source>
        <dbReference type="Proteomes" id="UP000295328"/>
    </source>
</evidence>
<dbReference type="PANTHER" id="PTHR11403:SF9">
    <property type="entry name" value="CYTOCHROME C OXIDASE SUBUNIT 3"/>
    <property type="match status" value="1"/>
</dbReference>
<organism evidence="14 15">
    <name type="scientific">Macrococcus hajekii</name>
    <dbReference type="NCBI Taxonomy" id="198482"/>
    <lineage>
        <taxon>Bacteria</taxon>
        <taxon>Bacillati</taxon>
        <taxon>Bacillota</taxon>
        <taxon>Bacilli</taxon>
        <taxon>Bacillales</taxon>
        <taxon>Staphylococcaceae</taxon>
        <taxon>Macrococcus</taxon>
    </lineage>
</organism>
<dbReference type="GO" id="GO:0005886">
    <property type="term" value="C:plasma membrane"/>
    <property type="evidence" value="ECO:0007669"/>
    <property type="project" value="UniProtKB-SubCell"/>
</dbReference>
<dbReference type="PANTHER" id="PTHR11403">
    <property type="entry name" value="CYTOCHROME C OXIDASE SUBUNIT III"/>
    <property type="match status" value="1"/>
</dbReference>
<dbReference type="InterPro" id="IPR013833">
    <property type="entry name" value="Cyt_c_oxidase_su3_a-hlx"/>
</dbReference>
<dbReference type="Proteomes" id="UP000295328">
    <property type="component" value="Unassembled WGS sequence"/>
</dbReference>
<feature type="transmembrane region" description="Helical" evidence="12">
    <location>
        <begin position="103"/>
        <end position="122"/>
    </location>
</feature>
<evidence type="ECO:0000256" key="1">
    <source>
        <dbReference type="ARBA" id="ARBA00000725"/>
    </source>
</evidence>
<evidence type="ECO:0000256" key="4">
    <source>
        <dbReference type="ARBA" id="ARBA00010581"/>
    </source>
</evidence>
<feature type="transmembrane region" description="Helical" evidence="12">
    <location>
        <begin position="186"/>
        <end position="206"/>
    </location>
</feature>
<dbReference type="RefSeq" id="WP_133429399.1">
    <property type="nucleotide sequence ID" value="NZ_BMCC01000001.1"/>
</dbReference>
<comment type="function">
    <text evidence="2">Catalyzes quinol oxidation with the concomitant reduction of oxygen to water.</text>
</comment>
<dbReference type="GO" id="GO:0004129">
    <property type="term" value="F:cytochrome-c oxidase activity"/>
    <property type="evidence" value="ECO:0007669"/>
    <property type="project" value="InterPro"/>
</dbReference>
<dbReference type="InterPro" id="IPR035973">
    <property type="entry name" value="Cyt_c_oxidase_su3-like_sf"/>
</dbReference>
<dbReference type="FunFam" id="1.20.120.80:FF:000001">
    <property type="entry name" value="Cytochrome (Ubi)quinol oxidase subunit III"/>
    <property type="match status" value="1"/>
</dbReference>
<comment type="subcellular location">
    <subcellularLocation>
        <location evidence="3 11">Cell membrane</location>
        <topology evidence="3 11">Multi-pass membrane protein</topology>
    </subcellularLocation>
</comment>
<dbReference type="InterPro" id="IPR000298">
    <property type="entry name" value="Cyt_c_oxidase-like_su3"/>
</dbReference>
<comment type="similarity">
    <text evidence="4 11">Belongs to the cytochrome c oxidase subunit 3 family.</text>
</comment>
<evidence type="ECO:0000256" key="12">
    <source>
        <dbReference type="SAM" id="Phobius"/>
    </source>
</evidence>
<dbReference type="Pfam" id="PF00510">
    <property type="entry name" value="COX3"/>
    <property type="match status" value="1"/>
</dbReference>